<gene>
    <name evidence="1" type="ORF">S101468_00910</name>
</gene>
<sequence length="245" mass="25268">MTAPIPSPIWQPACARTIVIPEPTNLRARGLVASVISVSWAPKSSAENFDFSLDASGILCCTNDYIAHVSASVTTAQGLPTDLSVSWCSIVNGLACVFLGGGEPGTTQTVNVEITTQQGRIIPQDVLIAIASGTASVPNPVPGLSDGTPVPPNALRLPDKSILSLGASVTDQTYFDLVLPDGTSLQNSMMTNTPYLSDLLLPDGAALQGADGNALGIDAVDTQTELIGPLGAIEMQTNTDILLIA</sequence>
<name>A0AAC9SS64_ACEPA</name>
<dbReference type="EMBL" id="CP021922">
    <property type="protein sequence ID" value="ASC05177.1"/>
    <property type="molecule type" value="Genomic_DNA"/>
</dbReference>
<dbReference type="Pfam" id="PF23148">
    <property type="entry name" value="Gp77"/>
    <property type="match status" value="1"/>
</dbReference>
<proteinExistence type="predicted"/>
<evidence type="ECO:0000313" key="2">
    <source>
        <dbReference type="Proteomes" id="UP000196816"/>
    </source>
</evidence>
<evidence type="ECO:0000313" key="1">
    <source>
        <dbReference type="EMBL" id="ASC05177.1"/>
    </source>
</evidence>
<organism evidence="1 2">
    <name type="scientific">Acetobacter pasteurianus subsp. pasteurianus</name>
    <dbReference type="NCBI Taxonomy" id="481145"/>
    <lineage>
        <taxon>Bacteria</taxon>
        <taxon>Pseudomonadati</taxon>
        <taxon>Pseudomonadota</taxon>
        <taxon>Alphaproteobacteria</taxon>
        <taxon>Acetobacterales</taxon>
        <taxon>Acetobacteraceae</taxon>
        <taxon>Acetobacter</taxon>
    </lineage>
</organism>
<protein>
    <submittedName>
        <fullName evidence="1">Uncharacterized protein</fullName>
    </submittedName>
</protein>
<dbReference type="AlphaFoldDB" id="A0AAC9SS64"/>
<dbReference type="Proteomes" id="UP000196816">
    <property type="component" value="Chromosome"/>
</dbReference>
<reference evidence="1 2" key="1">
    <citation type="submission" date="2017-06" db="EMBL/GenBank/DDBJ databases">
        <title>Genome sequence of Acetobacter pasteurianus subsp. pasteurianus strain SRCM101468.</title>
        <authorList>
            <person name="Cho S.H."/>
        </authorList>
    </citation>
    <scope>NUCLEOTIDE SEQUENCE [LARGE SCALE GENOMIC DNA]</scope>
    <source>
        <strain evidence="1 2">SRCM101468</strain>
    </source>
</reference>
<dbReference type="InterPro" id="IPR056928">
    <property type="entry name" value="Gp77-like"/>
</dbReference>
<accession>A0AAC9SS64</accession>